<dbReference type="EMBL" id="AYYD01001054">
    <property type="protein sequence ID" value="ETK09595.1"/>
    <property type="molecule type" value="Genomic_DNA"/>
</dbReference>
<dbReference type="InterPro" id="IPR012337">
    <property type="entry name" value="RNaseH-like_sf"/>
</dbReference>
<proteinExistence type="predicted"/>
<name>W2CR23_9BACT</name>
<feature type="non-terminal residue" evidence="1">
    <location>
        <position position="101"/>
    </location>
</feature>
<reference evidence="1 2" key="1">
    <citation type="submission" date="2013-11" db="EMBL/GenBank/DDBJ databases">
        <title>Single cell genomics of uncultured Tannerella BU063 (oral taxon 286).</title>
        <authorList>
            <person name="Beall C.J."/>
            <person name="Campbell A.G."/>
            <person name="Griffen A.L."/>
            <person name="Podar M."/>
            <person name="Leys E.J."/>
        </authorList>
    </citation>
    <scope>NUCLEOTIDE SEQUENCE [LARGE SCALE GENOMIC DNA]</scope>
    <source>
        <strain evidence="1">Cell 6/7/9</strain>
    </source>
</reference>
<protein>
    <recommendedName>
        <fullName evidence="3">Transposase IS4-like domain-containing protein</fullName>
    </recommendedName>
</protein>
<keyword evidence="2" id="KW-1185">Reference proteome</keyword>
<comment type="caution">
    <text evidence="1">The sequence shown here is derived from an EMBL/GenBank/DDBJ whole genome shotgun (WGS) entry which is preliminary data.</text>
</comment>
<sequence>KYAVSGRKKNVAELIATYERERGRSCRKYKCRYIQLNGNLGDIPVRIFLIKYGRNSAWNVLLTTDTTMSFVKAFEVYQIRWNIEVMNKETKQYLGLGGYQG</sequence>
<evidence type="ECO:0000313" key="1">
    <source>
        <dbReference type="EMBL" id="ETK09595.1"/>
    </source>
</evidence>
<dbReference type="AlphaFoldDB" id="W2CR23"/>
<organism evidence="1 2">
    <name type="scientific">Tannerella sp. oral taxon BU063 isolate Cell 6/7/9</name>
    <dbReference type="NCBI Taxonomy" id="1411021"/>
    <lineage>
        <taxon>Bacteria</taxon>
        <taxon>Pseudomonadati</taxon>
        <taxon>Bacteroidota</taxon>
        <taxon>Bacteroidia</taxon>
        <taxon>Bacteroidales</taxon>
        <taxon>Tannerellaceae</taxon>
        <taxon>Tannerella</taxon>
    </lineage>
</organism>
<accession>W2CR23</accession>
<gene>
    <name evidence="1" type="ORF">T231_09015</name>
</gene>
<evidence type="ECO:0008006" key="3">
    <source>
        <dbReference type="Google" id="ProtNLM"/>
    </source>
</evidence>
<evidence type="ECO:0000313" key="2">
    <source>
        <dbReference type="Proteomes" id="UP000018874"/>
    </source>
</evidence>
<dbReference type="SUPFAM" id="SSF53098">
    <property type="entry name" value="Ribonuclease H-like"/>
    <property type="match status" value="1"/>
</dbReference>
<dbReference type="Proteomes" id="UP000018874">
    <property type="component" value="Unassembled WGS sequence"/>
</dbReference>
<feature type="non-terminal residue" evidence="1">
    <location>
        <position position="1"/>
    </location>
</feature>